<name>A0A5C3QXS9_9AGAR</name>
<dbReference type="Pfam" id="PF04450">
    <property type="entry name" value="BSP"/>
    <property type="match status" value="2"/>
</dbReference>
<dbReference type="AlphaFoldDB" id="A0A5C3QXS9"/>
<keyword evidence="3" id="KW-1185">Reference proteome</keyword>
<feature type="compositionally biased region" description="Polar residues" evidence="1">
    <location>
        <begin position="111"/>
        <end position="127"/>
    </location>
</feature>
<evidence type="ECO:0000313" key="3">
    <source>
        <dbReference type="Proteomes" id="UP000305067"/>
    </source>
</evidence>
<dbReference type="EMBL" id="ML178815">
    <property type="protein sequence ID" value="TFL06188.1"/>
    <property type="molecule type" value="Genomic_DNA"/>
</dbReference>
<organism evidence="2 3">
    <name type="scientific">Pterulicium gracile</name>
    <dbReference type="NCBI Taxonomy" id="1884261"/>
    <lineage>
        <taxon>Eukaryota</taxon>
        <taxon>Fungi</taxon>
        <taxon>Dikarya</taxon>
        <taxon>Basidiomycota</taxon>
        <taxon>Agaricomycotina</taxon>
        <taxon>Agaricomycetes</taxon>
        <taxon>Agaricomycetidae</taxon>
        <taxon>Agaricales</taxon>
        <taxon>Pleurotineae</taxon>
        <taxon>Pterulaceae</taxon>
        <taxon>Pterulicium</taxon>
    </lineage>
</organism>
<dbReference type="PANTHER" id="PTHR33321">
    <property type="match status" value="1"/>
</dbReference>
<sequence length="271" mass="30491">MAPTPPDPSGWQIPTINLHIEDLSYPGATDFLTALNPDPYSSIRNCVVSAYRWLYEDEEEPNTAYDCRVEELTITARSMPGVAHTFGDSTKKHIHISMDYIHKLGAPVKPRSTSTSAQKPTPTQISNLEDLGRMDPIEERKRQAEVLGVLTHEAVHCFQYNGKGKCPGGLIEGIADYVRLRAGLAPPHWKRPTPSTIKRTDKWDSGYERTAFFLDWLEVERCGGDVVKRLNMEMRDKVYDEFGTWLEVTGETVQGLWEAYRDAVEGGFGTS</sequence>
<dbReference type="OrthoDB" id="891726at2759"/>
<evidence type="ECO:0000313" key="2">
    <source>
        <dbReference type="EMBL" id="TFL06188.1"/>
    </source>
</evidence>
<protein>
    <submittedName>
        <fullName evidence="2">Peptidase of plants and bacteria-domain-containing protein</fullName>
    </submittedName>
</protein>
<dbReference type="Proteomes" id="UP000305067">
    <property type="component" value="Unassembled WGS sequence"/>
</dbReference>
<dbReference type="STRING" id="1884261.A0A5C3QXS9"/>
<evidence type="ECO:0000256" key="1">
    <source>
        <dbReference type="SAM" id="MobiDB-lite"/>
    </source>
</evidence>
<dbReference type="PANTHER" id="PTHR33321:SF12">
    <property type="entry name" value="PLANT BASIC SECRETORY PROTEIN (BSP) FAMILY PROTEIN"/>
    <property type="match status" value="1"/>
</dbReference>
<proteinExistence type="predicted"/>
<gene>
    <name evidence="2" type="ORF">BDV98DRAFT_579259</name>
</gene>
<reference evidence="2 3" key="1">
    <citation type="journal article" date="2019" name="Nat. Ecol. Evol.">
        <title>Megaphylogeny resolves global patterns of mushroom evolution.</title>
        <authorList>
            <person name="Varga T."/>
            <person name="Krizsan K."/>
            <person name="Foldi C."/>
            <person name="Dima B."/>
            <person name="Sanchez-Garcia M."/>
            <person name="Sanchez-Ramirez S."/>
            <person name="Szollosi G.J."/>
            <person name="Szarkandi J.G."/>
            <person name="Papp V."/>
            <person name="Albert L."/>
            <person name="Andreopoulos W."/>
            <person name="Angelini C."/>
            <person name="Antonin V."/>
            <person name="Barry K.W."/>
            <person name="Bougher N.L."/>
            <person name="Buchanan P."/>
            <person name="Buyck B."/>
            <person name="Bense V."/>
            <person name="Catcheside P."/>
            <person name="Chovatia M."/>
            <person name="Cooper J."/>
            <person name="Damon W."/>
            <person name="Desjardin D."/>
            <person name="Finy P."/>
            <person name="Geml J."/>
            <person name="Haridas S."/>
            <person name="Hughes K."/>
            <person name="Justo A."/>
            <person name="Karasinski D."/>
            <person name="Kautmanova I."/>
            <person name="Kiss B."/>
            <person name="Kocsube S."/>
            <person name="Kotiranta H."/>
            <person name="LaButti K.M."/>
            <person name="Lechner B.E."/>
            <person name="Liimatainen K."/>
            <person name="Lipzen A."/>
            <person name="Lukacs Z."/>
            <person name="Mihaltcheva S."/>
            <person name="Morgado L.N."/>
            <person name="Niskanen T."/>
            <person name="Noordeloos M.E."/>
            <person name="Ohm R.A."/>
            <person name="Ortiz-Santana B."/>
            <person name="Ovrebo C."/>
            <person name="Racz N."/>
            <person name="Riley R."/>
            <person name="Savchenko A."/>
            <person name="Shiryaev A."/>
            <person name="Soop K."/>
            <person name="Spirin V."/>
            <person name="Szebenyi C."/>
            <person name="Tomsovsky M."/>
            <person name="Tulloss R.E."/>
            <person name="Uehling J."/>
            <person name="Grigoriev I.V."/>
            <person name="Vagvolgyi C."/>
            <person name="Papp T."/>
            <person name="Martin F.M."/>
            <person name="Miettinen O."/>
            <person name="Hibbett D.S."/>
            <person name="Nagy L.G."/>
        </authorList>
    </citation>
    <scope>NUCLEOTIDE SEQUENCE [LARGE SCALE GENOMIC DNA]</scope>
    <source>
        <strain evidence="2 3">CBS 309.79</strain>
    </source>
</reference>
<accession>A0A5C3QXS9</accession>
<dbReference type="InterPro" id="IPR007541">
    <property type="entry name" value="Uncharacterised_BSP"/>
</dbReference>
<feature type="region of interest" description="Disordered" evidence="1">
    <location>
        <begin position="108"/>
        <end position="129"/>
    </location>
</feature>